<accession>A0A1M5N312</accession>
<dbReference type="Pfam" id="PF00089">
    <property type="entry name" value="Trypsin"/>
    <property type="match status" value="1"/>
</dbReference>
<protein>
    <submittedName>
        <fullName evidence="5">Trypsin</fullName>
    </submittedName>
</protein>
<dbReference type="Gene3D" id="2.40.10.10">
    <property type="entry name" value="Trypsin-like serine proteases"/>
    <property type="match status" value="2"/>
</dbReference>
<dbReference type="InterPro" id="IPR050966">
    <property type="entry name" value="Glutamyl_endopeptidase"/>
</dbReference>
<dbReference type="InterPro" id="IPR018114">
    <property type="entry name" value="TRYPSIN_HIS"/>
</dbReference>
<dbReference type="InterPro" id="IPR001254">
    <property type="entry name" value="Trypsin_dom"/>
</dbReference>
<dbReference type="STRING" id="870908.SAMN04488044_1407"/>
<evidence type="ECO:0000256" key="3">
    <source>
        <dbReference type="SAM" id="SignalP"/>
    </source>
</evidence>
<dbReference type="Proteomes" id="UP000184211">
    <property type="component" value="Unassembled WGS sequence"/>
</dbReference>
<gene>
    <name evidence="5" type="ORF">SAMN04488044_1407</name>
</gene>
<keyword evidence="2" id="KW-1133">Transmembrane helix</keyword>
<dbReference type="PROSITE" id="PS00134">
    <property type="entry name" value="TRYPSIN_HIS"/>
    <property type="match status" value="1"/>
</dbReference>
<dbReference type="GO" id="GO:0006508">
    <property type="term" value="P:proteolysis"/>
    <property type="evidence" value="ECO:0007669"/>
    <property type="project" value="InterPro"/>
</dbReference>
<evidence type="ECO:0000313" key="6">
    <source>
        <dbReference type="Proteomes" id="UP000184211"/>
    </source>
</evidence>
<evidence type="ECO:0000256" key="1">
    <source>
        <dbReference type="ARBA" id="ARBA00022729"/>
    </source>
</evidence>
<feature type="signal peptide" evidence="3">
    <location>
        <begin position="1"/>
        <end position="22"/>
    </location>
</feature>
<reference evidence="6" key="1">
    <citation type="submission" date="2016-11" db="EMBL/GenBank/DDBJ databases">
        <authorList>
            <person name="Varghese N."/>
            <person name="Submissions S."/>
        </authorList>
    </citation>
    <scope>NUCLEOTIDE SEQUENCE [LARGE SCALE GENOMIC DNA]</scope>
    <source>
        <strain evidence="6">DSM 28223</strain>
    </source>
</reference>
<feature type="transmembrane region" description="Helical" evidence="2">
    <location>
        <begin position="38"/>
        <end position="60"/>
    </location>
</feature>
<feature type="domain" description="Peptidase S1" evidence="4">
    <location>
        <begin position="36"/>
        <end position="155"/>
    </location>
</feature>
<keyword evidence="2" id="KW-0472">Membrane</keyword>
<dbReference type="PANTHER" id="PTHR15462:SF8">
    <property type="entry name" value="SERINE PROTEASE"/>
    <property type="match status" value="1"/>
</dbReference>
<keyword evidence="6" id="KW-1185">Reference proteome</keyword>
<proteinExistence type="predicted"/>
<evidence type="ECO:0000259" key="4">
    <source>
        <dbReference type="Pfam" id="PF00089"/>
    </source>
</evidence>
<dbReference type="EMBL" id="FQWM01000002">
    <property type="protein sequence ID" value="SHG83931.1"/>
    <property type="molecule type" value="Genomic_DNA"/>
</dbReference>
<dbReference type="SUPFAM" id="SSF50494">
    <property type="entry name" value="Trypsin-like serine proteases"/>
    <property type="match status" value="1"/>
</dbReference>
<keyword evidence="2" id="KW-0812">Transmembrane</keyword>
<dbReference type="RefSeq" id="WP_165610487.1">
    <property type="nucleotide sequence ID" value="NZ_FQWM01000002.1"/>
</dbReference>
<dbReference type="GO" id="GO:0004252">
    <property type="term" value="F:serine-type endopeptidase activity"/>
    <property type="evidence" value="ECO:0007669"/>
    <property type="project" value="InterPro"/>
</dbReference>
<dbReference type="InterPro" id="IPR009003">
    <property type="entry name" value="Peptidase_S1_PA"/>
</dbReference>
<dbReference type="InterPro" id="IPR043504">
    <property type="entry name" value="Peptidase_S1_PA_chymotrypsin"/>
</dbReference>
<dbReference type="PANTHER" id="PTHR15462">
    <property type="entry name" value="SERINE PROTEASE"/>
    <property type="match status" value="1"/>
</dbReference>
<sequence>MLRTVFSLFMCLLTAGIAGAQAQEQTLMSGVGRLDMARAGFCTATVVSPGVVLTAAHCLFDKQTGKRFATTDLTFRKGLGTGDAAGATGVRAVFMHPDYAFARQGELTNLRYDIALLKLDAAATSQTVSARHFAAPKLQSGNAMVVSYGKGRADSPEIEKGCALTQHAEGVILTTCHARLGTSGAPVYQMHNGQPKIVSIVSAMARADGTPVALVIPVADAVADMHRALTRGVTQATFQR</sequence>
<organism evidence="5 6">
    <name type="scientific">Cognatishimia maritima</name>
    <dbReference type="NCBI Taxonomy" id="870908"/>
    <lineage>
        <taxon>Bacteria</taxon>
        <taxon>Pseudomonadati</taxon>
        <taxon>Pseudomonadota</taxon>
        <taxon>Alphaproteobacteria</taxon>
        <taxon>Rhodobacterales</taxon>
        <taxon>Paracoccaceae</taxon>
        <taxon>Cognatishimia</taxon>
    </lineage>
</organism>
<keyword evidence="1 3" id="KW-0732">Signal</keyword>
<evidence type="ECO:0000313" key="5">
    <source>
        <dbReference type="EMBL" id="SHG83931.1"/>
    </source>
</evidence>
<evidence type="ECO:0000256" key="2">
    <source>
        <dbReference type="SAM" id="Phobius"/>
    </source>
</evidence>
<name>A0A1M5N312_9RHOB</name>
<dbReference type="AlphaFoldDB" id="A0A1M5N312"/>
<feature type="chain" id="PRO_5009912496" evidence="3">
    <location>
        <begin position="23"/>
        <end position="240"/>
    </location>
</feature>